<dbReference type="STRING" id="1004.SAMN05661012_00353"/>
<evidence type="ECO:0000313" key="2">
    <source>
        <dbReference type="Proteomes" id="UP000183788"/>
    </source>
</evidence>
<dbReference type="Proteomes" id="UP000183788">
    <property type="component" value="Unassembled WGS sequence"/>
</dbReference>
<evidence type="ECO:0000313" key="1">
    <source>
        <dbReference type="EMBL" id="SFW16668.1"/>
    </source>
</evidence>
<dbReference type="EMBL" id="FPIZ01000001">
    <property type="protein sequence ID" value="SFW16668.1"/>
    <property type="molecule type" value="Genomic_DNA"/>
</dbReference>
<organism evidence="1 2">
    <name type="scientific">Chitinophaga sancti</name>
    <dbReference type="NCBI Taxonomy" id="1004"/>
    <lineage>
        <taxon>Bacteria</taxon>
        <taxon>Pseudomonadati</taxon>
        <taxon>Bacteroidota</taxon>
        <taxon>Chitinophagia</taxon>
        <taxon>Chitinophagales</taxon>
        <taxon>Chitinophagaceae</taxon>
        <taxon>Chitinophaga</taxon>
    </lineage>
</organism>
<dbReference type="AlphaFoldDB" id="A0A1K1M0J4"/>
<reference evidence="1 2" key="1">
    <citation type="submission" date="2016-11" db="EMBL/GenBank/DDBJ databases">
        <authorList>
            <person name="Jaros S."/>
            <person name="Januszkiewicz K."/>
            <person name="Wedrychowicz H."/>
        </authorList>
    </citation>
    <scope>NUCLEOTIDE SEQUENCE [LARGE SCALE GENOMIC DNA]</scope>
    <source>
        <strain evidence="1 2">DSM 784</strain>
    </source>
</reference>
<protein>
    <submittedName>
        <fullName evidence="1">Uncharacterized protein</fullName>
    </submittedName>
</protein>
<name>A0A1K1M0J4_9BACT</name>
<accession>A0A1K1M0J4</accession>
<gene>
    <name evidence="1" type="ORF">SAMN05661012_00353</name>
</gene>
<sequence length="87" mass="10211">MKYFEGWIPQEVTGSIPVHEAIKFFFNVVVYRERWGIRSPTLYSNITMKLNQLSAMAVQVDVVHLENRMATCNLYADNRCHKYQGRV</sequence>
<proteinExistence type="predicted"/>